<dbReference type="InterPro" id="IPR044730">
    <property type="entry name" value="RNase_H-like_dom_plant"/>
</dbReference>
<gene>
    <name evidence="2" type="ORF">V6N11_018738</name>
</gene>
<dbReference type="Proteomes" id="UP001396334">
    <property type="component" value="Unassembled WGS sequence"/>
</dbReference>
<comment type="caution">
    <text evidence="2">The sequence shown here is derived from an EMBL/GenBank/DDBJ whole genome shotgun (WGS) entry which is preliminary data.</text>
</comment>
<evidence type="ECO:0000259" key="1">
    <source>
        <dbReference type="Pfam" id="PF13456"/>
    </source>
</evidence>
<proteinExistence type="predicted"/>
<protein>
    <recommendedName>
        <fullName evidence="1">RNase H type-1 domain-containing protein</fullName>
    </recommendedName>
</protein>
<dbReference type="InterPro" id="IPR036397">
    <property type="entry name" value="RNaseH_sf"/>
</dbReference>
<evidence type="ECO:0000313" key="3">
    <source>
        <dbReference type="Proteomes" id="UP001396334"/>
    </source>
</evidence>
<dbReference type="Pfam" id="PF13456">
    <property type="entry name" value="RVT_3"/>
    <property type="match status" value="1"/>
</dbReference>
<dbReference type="InterPro" id="IPR002156">
    <property type="entry name" value="RNaseH_domain"/>
</dbReference>
<keyword evidence="3" id="KW-1185">Reference proteome</keyword>
<accession>A0ABR2QT57</accession>
<dbReference type="SUPFAM" id="SSF53098">
    <property type="entry name" value="Ribonuclease H-like"/>
    <property type="match status" value="1"/>
</dbReference>
<evidence type="ECO:0000313" key="2">
    <source>
        <dbReference type="EMBL" id="KAK9003842.1"/>
    </source>
</evidence>
<name>A0ABR2QT57_9ROSI</name>
<dbReference type="PANTHER" id="PTHR47074">
    <property type="entry name" value="BNAC02G40300D PROTEIN"/>
    <property type="match status" value="1"/>
</dbReference>
<reference evidence="2 3" key="1">
    <citation type="journal article" date="2024" name="G3 (Bethesda)">
        <title>Genome assembly of Hibiscus sabdariffa L. provides insights into metabolisms of medicinal natural products.</title>
        <authorList>
            <person name="Kim T."/>
        </authorList>
    </citation>
    <scope>NUCLEOTIDE SEQUENCE [LARGE SCALE GENOMIC DNA]</scope>
    <source>
        <strain evidence="2">TK-2024</strain>
        <tissue evidence="2">Old leaves</tissue>
    </source>
</reference>
<dbReference type="InterPro" id="IPR012337">
    <property type="entry name" value="RNaseH-like_sf"/>
</dbReference>
<dbReference type="Gene3D" id="3.30.420.10">
    <property type="entry name" value="Ribonuclease H-like superfamily/Ribonuclease H"/>
    <property type="match status" value="1"/>
</dbReference>
<sequence>MPSPPLSSSLPALGIIKFNFDTAFIIATKEAFSGVIARNSPGLIMVASVLHHSVDIDAFIVEAKACEAAVNFAIELGFRSIHVEGDSLSVIKKLSSSSIDKSIISPVIFDIKSKLVFFEKITFSHVGRVRVPTGHRGNEVAHLLAQAHRRFQLLQYWIEDAPPEVEQVALVTYGSDL</sequence>
<dbReference type="PANTHER" id="PTHR47074:SF61">
    <property type="entry name" value="RNASE H TYPE-1 DOMAIN-CONTAINING PROTEIN"/>
    <property type="match status" value="1"/>
</dbReference>
<dbReference type="EMBL" id="JBBPBN010000032">
    <property type="protein sequence ID" value="KAK9003842.1"/>
    <property type="molecule type" value="Genomic_DNA"/>
</dbReference>
<dbReference type="CDD" id="cd06222">
    <property type="entry name" value="RNase_H_like"/>
    <property type="match status" value="1"/>
</dbReference>
<feature type="domain" description="RNase H type-1" evidence="1">
    <location>
        <begin position="19"/>
        <end position="147"/>
    </location>
</feature>
<organism evidence="2 3">
    <name type="scientific">Hibiscus sabdariffa</name>
    <name type="common">roselle</name>
    <dbReference type="NCBI Taxonomy" id="183260"/>
    <lineage>
        <taxon>Eukaryota</taxon>
        <taxon>Viridiplantae</taxon>
        <taxon>Streptophyta</taxon>
        <taxon>Embryophyta</taxon>
        <taxon>Tracheophyta</taxon>
        <taxon>Spermatophyta</taxon>
        <taxon>Magnoliopsida</taxon>
        <taxon>eudicotyledons</taxon>
        <taxon>Gunneridae</taxon>
        <taxon>Pentapetalae</taxon>
        <taxon>rosids</taxon>
        <taxon>malvids</taxon>
        <taxon>Malvales</taxon>
        <taxon>Malvaceae</taxon>
        <taxon>Malvoideae</taxon>
        <taxon>Hibiscus</taxon>
    </lineage>
</organism>
<dbReference type="InterPro" id="IPR052929">
    <property type="entry name" value="RNase_H-like_EbsB-rel"/>
</dbReference>